<keyword evidence="2" id="KW-1185">Reference proteome</keyword>
<dbReference type="RefSeq" id="WP_140903228.1">
    <property type="nucleotide sequence ID" value="NZ_JBHTMD010000017.1"/>
</dbReference>
<accession>A0A502BUK4</accession>
<dbReference type="EMBL" id="VEWJ01000001">
    <property type="protein sequence ID" value="TPF76886.1"/>
    <property type="molecule type" value="Genomic_DNA"/>
</dbReference>
<evidence type="ECO:0000313" key="1">
    <source>
        <dbReference type="EMBL" id="TPF76886.1"/>
    </source>
</evidence>
<reference evidence="1 2" key="1">
    <citation type="journal article" date="2003" name="Int. J. Syst. Evol. Microbiol.">
        <title>Towards a standardized format for the description of a novel species (of an established genus): Ochrobactrum gallinifaecis sp. nov.</title>
        <authorList>
            <person name="Kampfer P."/>
            <person name="Buczolits S."/>
            <person name="Albrecht A."/>
            <person name="Busse H.J."/>
            <person name="Stackebrandt E."/>
        </authorList>
    </citation>
    <scope>NUCLEOTIDE SEQUENCE [LARGE SCALE GENOMIC DNA]</scope>
    <source>
        <strain evidence="1 2">ISO 196</strain>
    </source>
</reference>
<dbReference type="Proteomes" id="UP000315388">
    <property type="component" value="Unassembled WGS sequence"/>
</dbReference>
<protein>
    <submittedName>
        <fullName evidence="1">Uncharacterized protein</fullName>
    </submittedName>
</protein>
<dbReference type="AlphaFoldDB" id="A0A502BUK4"/>
<comment type="caution">
    <text evidence="1">The sequence shown here is derived from an EMBL/GenBank/DDBJ whole genome shotgun (WGS) entry which is preliminary data.</text>
</comment>
<organism evidence="1 2">
    <name type="scientific">Brucella gallinifaecis</name>
    <dbReference type="NCBI Taxonomy" id="215590"/>
    <lineage>
        <taxon>Bacteria</taxon>
        <taxon>Pseudomonadati</taxon>
        <taxon>Pseudomonadota</taxon>
        <taxon>Alphaproteobacteria</taxon>
        <taxon>Hyphomicrobiales</taxon>
        <taxon>Brucellaceae</taxon>
        <taxon>Brucella/Ochrobactrum group</taxon>
        <taxon>Brucella</taxon>
    </lineage>
</organism>
<proteinExistence type="predicted"/>
<name>A0A502BUK4_9HYPH</name>
<evidence type="ECO:0000313" key="2">
    <source>
        <dbReference type="Proteomes" id="UP000315388"/>
    </source>
</evidence>
<sequence>MNSKHLMNELNIFSAHAQKSFLFGQIWSANEKRLHLLNKLMGYLSIMRCDTKRVTSNLAASGMPEKVQGKGARQ</sequence>
<gene>
    <name evidence="1" type="ORF">FHY56_00490</name>
</gene>